<organism evidence="1 2">
    <name type="scientific">candidate division WS6 bacterium RIFOXYB1_FULL_33_14</name>
    <dbReference type="NCBI Taxonomy" id="1817896"/>
    <lineage>
        <taxon>Bacteria</taxon>
        <taxon>Candidatus Dojkabacteria</taxon>
    </lineage>
</organism>
<reference evidence="1 2" key="1">
    <citation type="journal article" date="2016" name="Nat. Commun.">
        <title>Thousands of microbial genomes shed light on interconnected biogeochemical processes in an aquifer system.</title>
        <authorList>
            <person name="Anantharaman K."/>
            <person name="Brown C.T."/>
            <person name="Hug L.A."/>
            <person name="Sharon I."/>
            <person name="Castelle C.J."/>
            <person name="Probst A.J."/>
            <person name="Thomas B.C."/>
            <person name="Singh A."/>
            <person name="Wilkins M.J."/>
            <person name="Karaoz U."/>
            <person name="Brodie E.L."/>
            <person name="Williams K.H."/>
            <person name="Hubbard S.S."/>
            <person name="Banfield J.F."/>
        </authorList>
    </citation>
    <scope>NUCLEOTIDE SEQUENCE [LARGE SCALE GENOMIC DNA]</scope>
</reference>
<sequence length="228" mass="26502">MLDTYRHTLEIERDCDIQSNWQDIKEDIVEVVEYRIESTQQSWYRKVYTDCLRLVDRFDPHEPQDINHFPQGILAEVFFMNACRQVGLNCIPSYGEEDIIGADFKIINGETRFLDVTMNTSSSNLVYKIKEGTFPTLFLPWRAAKSPQGTNMSFAYVYLDRGSFNGRAFLYSTISSNMEILHCLKTNVWRGEDEIRKILGNTYTNFSGSGIQYIRSLEGVLKLMRKNL</sequence>
<dbReference type="EMBL" id="MEUN01000015">
    <property type="protein sequence ID" value="OGC45201.1"/>
    <property type="molecule type" value="Genomic_DNA"/>
</dbReference>
<gene>
    <name evidence="1" type="ORF">A2400_02005</name>
</gene>
<name>A0A1F4UJR6_9BACT</name>
<evidence type="ECO:0008006" key="3">
    <source>
        <dbReference type="Google" id="ProtNLM"/>
    </source>
</evidence>
<dbReference type="Proteomes" id="UP000177434">
    <property type="component" value="Unassembled WGS sequence"/>
</dbReference>
<comment type="caution">
    <text evidence="1">The sequence shown here is derived from an EMBL/GenBank/DDBJ whole genome shotgun (WGS) entry which is preliminary data.</text>
</comment>
<evidence type="ECO:0000313" key="1">
    <source>
        <dbReference type="EMBL" id="OGC45201.1"/>
    </source>
</evidence>
<accession>A0A1F4UJR6</accession>
<evidence type="ECO:0000313" key="2">
    <source>
        <dbReference type="Proteomes" id="UP000177434"/>
    </source>
</evidence>
<protein>
    <recommendedName>
        <fullName evidence="3">Restriction endonuclease</fullName>
    </recommendedName>
</protein>
<dbReference type="AlphaFoldDB" id="A0A1F4UJR6"/>
<proteinExistence type="predicted"/>